<dbReference type="InterPro" id="IPR025349">
    <property type="entry name" value="DUF4253"/>
</dbReference>
<comment type="caution">
    <text evidence="2">The sequence shown here is derived from an EMBL/GenBank/DDBJ whole genome shotgun (WGS) entry which is preliminary data.</text>
</comment>
<name>A0ABR7SW01_9ACTN</name>
<keyword evidence="3" id="KW-1185">Reference proteome</keyword>
<evidence type="ECO:0000313" key="3">
    <source>
        <dbReference type="Proteomes" id="UP000642284"/>
    </source>
</evidence>
<organism evidence="2 3">
    <name type="scientific">Streptomyces polyasparticus</name>
    <dbReference type="NCBI Taxonomy" id="2767826"/>
    <lineage>
        <taxon>Bacteria</taxon>
        <taxon>Bacillati</taxon>
        <taxon>Actinomycetota</taxon>
        <taxon>Actinomycetes</taxon>
        <taxon>Kitasatosporales</taxon>
        <taxon>Streptomycetaceae</taxon>
        <taxon>Streptomyces</taxon>
    </lineage>
</organism>
<evidence type="ECO:0000259" key="1">
    <source>
        <dbReference type="Pfam" id="PF14062"/>
    </source>
</evidence>
<gene>
    <name evidence="2" type="ORF">H9Y04_39815</name>
</gene>
<protein>
    <submittedName>
        <fullName evidence="2">DUF4253 domain-containing protein</fullName>
    </submittedName>
</protein>
<accession>A0ABR7SW01</accession>
<feature type="domain" description="DUF4253" evidence="1">
    <location>
        <begin position="162"/>
        <end position="271"/>
    </location>
</feature>
<dbReference type="RefSeq" id="WP_187819107.1">
    <property type="nucleotide sequence ID" value="NZ_JACTVJ010000028.1"/>
</dbReference>
<dbReference type="EMBL" id="JACTVJ010000028">
    <property type="protein sequence ID" value="MBC9718691.1"/>
    <property type="molecule type" value="Genomic_DNA"/>
</dbReference>
<proteinExistence type="predicted"/>
<dbReference type="Proteomes" id="UP000642284">
    <property type="component" value="Unassembled WGS sequence"/>
</dbReference>
<dbReference type="Pfam" id="PF14062">
    <property type="entry name" value="DUF4253"/>
    <property type="match status" value="1"/>
</dbReference>
<sequence length="271" mass="29595">MASLPNPLPQLAADLTGGSLGLRLPPGKVIDRTENGPWHEPLLWIADSRAQQDSWREVMAARRRGLLPVLIGEKYGDLAPRLMPELMSYPGDHDAEDVLSEFWEAYAAEELDEDNPLPWPGLALSSLTPDGESDCDPDANADELASSVTGPGEDGFWLKAPRIALVPARRSADIPAAIGWTGPLNHENDVARLCAVLRSWEDRFGARLVALGFDTMLVSVAAPPATRAAAELLAAEHYAFCPDNIDQAGRTTQSSYAESLLQERSWAFWWD</sequence>
<evidence type="ECO:0000313" key="2">
    <source>
        <dbReference type="EMBL" id="MBC9718691.1"/>
    </source>
</evidence>
<reference evidence="2 3" key="1">
    <citation type="submission" date="2020-08" db="EMBL/GenBank/DDBJ databases">
        <title>Genemic of Streptomyces polyaspartic.</title>
        <authorList>
            <person name="Liu W."/>
        </authorList>
    </citation>
    <scope>NUCLEOTIDE SEQUENCE [LARGE SCALE GENOMIC DNA]</scope>
    <source>
        <strain evidence="2 3">TRM66268-LWL</strain>
    </source>
</reference>